<gene>
    <name evidence="1" type="ORF">C1872_09800</name>
</gene>
<protein>
    <submittedName>
        <fullName evidence="1">Uncharacterized protein</fullName>
    </submittedName>
</protein>
<dbReference type="EMBL" id="PPTX01000014">
    <property type="protein sequence ID" value="RDB78800.1"/>
    <property type="molecule type" value="Genomic_DNA"/>
</dbReference>
<dbReference type="AlphaFoldDB" id="A0A369MSK6"/>
<sequence length="260" mass="30228">MDLREYYLDNISEDDYYYRFFSLIEGVNRTYNVFYGEEETQGFEFLVHDEIEAIEKFRLLCQPGNEPERNEDRCWFYVVAYYLNAHGYVIEQFPDVLRRPPTEPSSFTYGTIRDRAVSLGLDDDGTVRWATRRTMVAGMTFVRKASSVAIGEALSQKIQLISAGNSRFEEMEDDEKLREIANLIENLLKENGKFIQPDYSKVMLGLVDGDTVRSLRNKLQCFRHSSKESLEERARLTDGQKRFLIDFGVTVCKAIHSLVE</sequence>
<organism evidence="1 2">
    <name type="scientific">Eggerthella lenta</name>
    <name type="common">Eubacterium lentum</name>
    <dbReference type="NCBI Taxonomy" id="84112"/>
    <lineage>
        <taxon>Bacteria</taxon>
        <taxon>Bacillati</taxon>
        <taxon>Actinomycetota</taxon>
        <taxon>Coriobacteriia</taxon>
        <taxon>Eggerthellales</taxon>
        <taxon>Eggerthellaceae</taxon>
        <taxon>Eggerthella</taxon>
    </lineage>
</organism>
<accession>A0A369MSK6</accession>
<reference evidence="1 2" key="1">
    <citation type="journal article" date="2018" name="Elife">
        <title>Discovery and characterization of a prevalent human gut bacterial enzyme sufficient for the inactivation of a family of plant toxins.</title>
        <authorList>
            <person name="Koppel N."/>
            <person name="Bisanz J.E."/>
            <person name="Pandelia M.E."/>
            <person name="Turnbaugh P.J."/>
            <person name="Balskus E.P."/>
        </authorList>
    </citation>
    <scope>NUCLEOTIDE SEQUENCE [LARGE SCALE GENOMIC DNA]</scope>
    <source>
        <strain evidence="1 2">MR1 #12</strain>
    </source>
</reference>
<comment type="caution">
    <text evidence="1">The sequence shown here is derived from an EMBL/GenBank/DDBJ whole genome shotgun (WGS) entry which is preliminary data.</text>
</comment>
<name>A0A369MSK6_EGGLN</name>
<dbReference type="Proteomes" id="UP000253752">
    <property type="component" value="Unassembled WGS sequence"/>
</dbReference>
<evidence type="ECO:0000313" key="1">
    <source>
        <dbReference type="EMBL" id="RDB78800.1"/>
    </source>
</evidence>
<proteinExistence type="predicted"/>
<evidence type="ECO:0000313" key="2">
    <source>
        <dbReference type="Proteomes" id="UP000253752"/>
    </source>
</evidence>